<evidence type="ECO:0000313" key="3">
    <source>
        <dbReference type="Proteomes" id="UP001207337"/>
    </source>
</evidence>
<organism evidence="2 3">
    <name type="scientific">Fodinibius salicampi</name>
    <dbReference type="NCBI Taxonomy" id="1920655"/>
    <lineage>
        <taxon>Bacteria</taxon>
        <taxon>Pseudomonadati</taxon>
        <taxon>Balneolota</taxon>
        <taxon>Balneolia</taxon>
        <taxon>Balneolales</taxon>
        <taxon>Balneolaceae</taxon>
        <taxon>Fodinibius</taxon>
    </lineage>
</organism>
<dbReference type="Proteomes" id="UP001207337">
    <property type="component" value="Unassembled WGS sequence"/>
</dbReference>
<accession>A0ABT3Q0Y7</accession>
<keyword evidence="1" id="KW-0812">Transmembrane</keyword>
<evidence type="ECO:0000256" key="1">
    <source>
        <dbReference type="SAM" id="Phobius"/>
    </source>
</evidence>
<sequence>MGFDFKKAEQSLDNLSFPDRLKSVGHLVKHTFTIIGEDEDIIKPWIRMLIYNLVMVSGLFYAWLGWWYDLPLEGWGLFLAIILFIYKYFYYNKQEMRMSHIVYETIIGNDPSYKSAVTACKPVQSQTRKIAWLDIGMSFINKAKFTGGGFLMMLIRFFIAGIGEVWDLVNHYLLPSVAVDRLDIKPAVKKMKKLKSQVPESLVGVFGIDFLGSVTRQIVVPIYIGLAIISIGLGIWLSGYLPSTEIQGSETPTEYWFTTLQFSWVPVIIGLWIGKIISSAIERTVTGVKVIYFTIFYTKITHPERIMDKMQDDLLDYLKLKEVDEVKDLDKQETEDSDSS</sequence>
<keyword evidence="1" id="KW-0472">Membrane</keyword>
<feature type="transmembrane region" description="Helical" evidence="1">
    <location>
        <begin position="74"/>
        <end position="91"/>
    </location>
</feature>
<evidence type="ECO:0000313" key="2">
    <source>
        <dbReference type="EMBL" id="MCW9713760.1"/>
    </source>
</evidence>
<dbReference type="EMBL" id="JAJNDC010000003">
    <property type="protein sequence ID" value="MCW9713760.1"/>
    <property type="molecule type" value="Genomic_DNA"/>
</dbReference>
<proteinExistence type="predicted"/>
<keyword evidence="3" id="KW-1185">Reference proteome</keyword>
<gene>
    <name evidence="2" type="ORF">LQ318_12680</name>
</gene>
<name>A0ABT3Q0Y7_9BACT</name>
<reference evidence="2 3" key="1">
    <citation type="submission" date="2021-11" db="EMBL/GenBank/DDBJ databases">
        <title>Aliifidinibius sp. nov., a new bacterium isolated from saline soil.</title>
        <authorList>
            <person name="Galisteo C."/>
            <person name="De La Haba R."/>
            <person name="Sanchez-Porro C."/>
            <person name="Ventosa A."/>
        </authorList>
    </citation>
    <scope>NUCLEOTIDE SEQUENCE [LARGE SCALE GENOMIC DNA]</scope>
    <source>
        <strain evidence="2 3">KACC 190600</strain>
    </source>
</reference>
<keyword evidence="1" id="KW-1133">Transmembrane helix</keyword>
<feature type="transmembrane region" description="Helical" evidence="1">
    <location>
        <begin position="49"/>
        <end position="68"/>
    </location>
</feature>
<dbReference type="RefSeq" id="WP_265790676.1">
    <property type="nucleotide sequence ID" value="NZ_BAABRS010000003.1"/>
</dbReference>
<comment type="caution">
    <text evidence="2">The sequence shown here is derived from an EMBL/GenBank/DDBJ whole genome shotgun (WGS) entry which is preliminary data.</text>
</comment>
<feature type="transmembrane region" description="Helical" evidence="1">
    <location>
        <begin position="255"/>
        <end position="273"/>
    </location>
</feature>
<protein>
    <submittedName>
        <fullName evidence="2">Uncharacterized protein</fullName>
    </submittedName>
</protein>
<feature type="transmembrane region" description="Helical" evidence="1">
    <location>
        <begin position="218"/>
        <end position="243"/>
    </location>
</feature>